<evidence type="ECO:0008006" key="3">
    <source>
        <dbReference type="Google" id="ProtNLM"/>
    </source>
</evidence>
<organism evidence="1 2">
    <name type="scientific">Marivita hallyeonensis</name>
    <dbReference type="NCBI Taxonomy" id="996342"/>
    <lineage>
        <taxon>Bacteria</taxon>
        <taxon>Pseudomonadati</taxon>
        <taxon>Pseudomonadota</taxon>
        <taxon>Alphaproteobacteria</taxon>
        <taxon>Rhodobacterales</taxon>
        <taxon>Roseobacteraceae</taxon>
        <taxon>Marivita</taxon>
    </lineage>
</organism>
<dbReference type="Pfam" id="PF09898">
    <property type="entry name" value="DUF2125"/>
    <property type="match status" value="1"/>
</dbReference>
<dbReference type="RefSeq" id="WP_072777596.1">
    <property type="nucleotide sequence ID" value="NZ_FQXC01000003.1"/>
</dbReference>
<dbReference type="EMBL" id="FQXC01000003">
    <property type="protein sequence ID" value="SHH49657.1"/>
    <property type="molecule type" value="Genomic_DNA"/>
</dbReference>
<dbReference type="InterPro" id="IPR018666">
    <property type="entry name" value="DUF2125"/>
</dbReference>
<proteinExistence type="predicted"/>
<protein>
    <recommendedName>
        <fullName evidence="3">DUF2125 domain-containing protein</fullName>
    </recommendedName>
</protein>
<evidence type="ECO:0000313" key="2">
    <source>
        <dbReference type="Proteomes" id="UP000184221"/>
    </source>
</evidence>
<accession>A0A1M5TFX2</accession>
<dbReference type="STRING" id="996342.SAMN05443551_2219"/>
<keyword evidence="2" id="KW-1185">Reference proteome</keyword>
<gene>
    <name evidence="1" type="ORF">SAMN05443551_2219</name>
</gene>
<evidence type="ECO:0000313" key="1">
    <source>
        <dbReference type="EMBL" id="SHH49657.1"/>
    </source>
</evidence>
<dbReference type="Proteomes" id="UP000184221">
    <property type="component" value="Unassembled WGS sequence"/>
</dbReference>
<dbReference type="AlphaFoldDB" id="A0A1M5TFX2"/>
<dbReference type="OrthoDB" id="7625707at2"/>
<name>A0A1M5TFX2_9RHOB</name>
<sequence length="325" mass="34992">MKRLFLGIVAATLAYSGWWFYAAQEMRSGVEDWFADMRAAGWDADYADLTVRGFPSRTDVTLTNPSLRAPDGSIAWTTPFLQILGLSYKRGHVIVAWADSQTLQTDAGMIEVTSDGMRASVVHEDGRILRSNFEAPVLNLAGPDQTLAAAGVNVALEHVAPTPSSYRLFLSSDGLAMSRPDLIAGIAPESLATLRADMGFDLSDALTVQNFAEDLPQLTQLSIRTAQVDYGALTLQLAGDADLDSQGRATGELRVEAQNWRESLRMAEAEGHLPEGVADGLVDLLSLVASLNGNSETLDVTLGLDRGAVRLGPLPVGELPPLRWR</sequence>
<reference evidence="1 2" key="1">
    <citation type="submission" date="2016-11" db="EMBL/GenBank/DDBJ databases">
        <authorList>
            <person name="Jaros S."/>
            <person name="Januszkiewicz K."/>
            <person name="Wedrychowicz H."/>
        </authorList>
    </citation>
    <scope>NUCLEOTIDE SEQUENCE [LARGE SCALE GENOMIC DNA]</scope>
    <source>
        <strain evidence="1 2">DSM 29431</strain>
    </source>
</reference>